<feature type="compositionally biased region" description="Polar residues" evidence="1">
    <location>
        <begin position="1"/>
        <end position="14"/>
    </location>
</feature>
<proteinExistence type="predicted"/>
<dbReference type="InterPro" id="IPR011049">
    <property type="entry name" value="Serralysin-like_metalloprot_C"/>
</dbReference>
<accession>A0A2J7PZE0</accession>
<evidence type="ECO:0000313" key="3">
    <source>
        <dbReference type="Proteomes" id="UP000235965"/>
    </source>
</evidence>
<feature type="non-terminal residue" evidence="2">
    <location>
        <position position="1"/>
    </location>
</feature>
<feature type="region of interest" description="Disordered" evidence="1">
    <location>
        <begin position="1"/>
        <end position="108"/>
    </location>
</feature>
<dbReference type="Gene3D" id="2.150.10.10">
    <property type="entry name" value="Serralysin-like metalloprotease, C-terminal"/>
    <property type="match status" value="1"/>
</dbReference>
<dbReference type="AlphaFoldDB" id="A0A2J7PZE0"/>
<dbReference type="EMBL" id="NEVH01020335">
    <property type="protein sequence ID" value="PNF21703.1"/>
    <property type="molecule type" value="Genomic_DNA"/>
</dbReference>
<evidence type="ECO:0000256" key="1">
    <source>
        <dbReference type="SAM" id="MobiDB-lite"/>
    </source>
</evidence>
<dbReference type="Proteomes" id="UP000235965">
    <property type="component" value="Unassembled WGS sequence"/>
</dbReference>
<feature type="compositionally biased region" description="Basic and acidic residues" evidence="1">
    <location>
        <begin position="82"/>
        <end position="99"/>
    </location>
</feature>
<evidence type="ECO:0000313" key="2">
    <source>
        <dbReference type="EMBL" id="PNF21703.1"/>
    </source>
</evidence>
<comment type="caution">
    <text evidence="2">The sequence shown here is derived from an EMBL/GenBank/DDBJ whole genome shotgun (WGS) entry which is preliminary data.</text>
</comment>
<organism evidence="2 3">
    <name type="scientific">Cryptotermes secundus</name>
    <dbReference type="NCBI Taxonomy" id="105785"/>
    <lineage>
        <taxon>Eukaryota</taxon>
        <taxon>Metazoa</taxon>
        <taxon>Ecdysozoa</taxon>
        <taxon>Arthropoda</taxon>
        <taxon>Hexapoda</taxon>
        <taxon>Insecta</taxon>
        <taxon>Pterygota</taxon>
        <taxon>Neoptera</taxon>
        <taxon>Polyneoptera</taxon>
        <taxon>Dictyoptera</taxon>
        <taxon>Blattodea</taxon>
        <taxon>Blattoidea</taxon>
        <taxon>Termitoidae</taxon>
        <taxon>Kalotermitidae</taxon>
        <taxon>Cryptotermitinae</taxon>
        <taxon>Cryptotermes</taxon>
    </lineage>
</organism>
<keyword evidence="3" id="KW-1185">Reference proteome</keyword>
<reference evidence="2 3" key="1">
    <citation type="submission" date="2017-12" db="EMBL/GenBank/DDBJ databases">
        <title>Hemimetabolous genomes reveal molecular basis of termite eusociality.</title>
        <authorList>
            <person name="Harrison M.C."/>
            <person name="Jongepier E."/>
            <person name="Robertson H.M."/>
            <person name="Arning N."/>
            <person name="Bitard-Feildel T."/>
            <person name="Chao H."/>
            <person name="Childers C.P."/>
            <person name="Dinh H."/>
            <person name="Doddapaneni H."/>
            <person name="Dugan S."/>
            <person name="Gowin J."/>
            <person name="Greiner C."/>
            <person name="Han Y."/>
            <person name="Hu H."/>
            <person name="Hughes D.S.T."/>
            <person name="Huylmans A.-K."/>
            <person name="Kemena C."/>
            <person name="Kremer L.P.M."/>
            <person name="Lee S.L."/>
            <person name="Lopez-Ezquerra A."/>
            <person name="Mallet L."/>
            <person name="Monroy-Kuhn J.M."/>
            <person name="Moser A."/>
            <person name="Murali S.C."/>
            <person name="Muzny D.M."/>
            <person name="Otani S."/>
            <person name="Piulachs M.-D."/>
            <person name="Poelchau M."/>
            <person name="Qu J."/>
            <person name="Schaub F."/>
            <person name="Wada-Katsumata A."/>
            <person name="Worley K.C."/>
            <person name="Xie Q."/>
            <person name="Ylla G."/>
            <person name="Poulsen M."/>
            <person name="Gibbs R.A."/>
            <person name="Schal C."/>
            <person name="Richards S."/>
            <person name="Belles X."/>
            <person name="Korb J."/>
            <person name="Bornberg-Bauer E."/>
        </authorList>
    </citation>
    <scope>NUCLEOTIDE SEQUENCE [LARGE SCALE GENOMIC DNA]</scope>
    <source>
        <tissue evidence="2">Whole body</tissue>
    </source>
</reference>
<protein>
    <submittedName>
        <fullName evidence="2">Uncharacterized protein</fullName>
    </submittedName>
</protein>
<gene>
    <name evidence="2" type="ORF">B7P43_G10335</name>
</gene>
<sequence>ENDSPAASQGVSTVTDEDDSPAIGQRDNTVTDEDDSPAIGQGDNTVTDHVNNPAIGQGDSTTTDKDDKSAIGQGDSPAIGQVDDRTAIGNGDRRSDRNEVNPVIHNRGDQCDFSTDAAFIFQEGEKHFLVVSVELIMTGAGTKNDEAENKVPEEDKNGQTLSLHASEVNENASSSTEVGSLNTNVEQGHMKLRQQNRARQLRALEKNNRSQRKILRILTERKGAHLEKEFESLRKVYALSLKKYMIIMKKQSRRMEMLIKCIRADLPDSDEDDE</sequence>
<name>A0A2J7PZE0_9NEOP</name>